<dbReference type="SMART" id="SM00482">
    <property type="entry name" value="POLAc"/>
    <property type="match status" value="1"/>
</dbReference>
<dbReference type="InterPro" id="IPR002297">
    <property type="entry name" value="DNA-dir_DNA_pol_A_mt"/>
</dbReference>
<dbReference type="GO" id="GO:0008408">
    <property type="term" value="F:3'-5' exonuclease activity"/>
    <property type="evidence" value="ECO:0007669"/>
    <property type="project" value="TreeGrafter"/>
</dbReference>
<gene>
    <name evidence="7" type="primary">MIP1</name>
    <name evidence="7" type="ORF">LPJ61_005197</name>
</gene>
<evidence type="ECO:0000313" key="8">
    <source>
        <dbReference type="Proteomes" id="UP001143981"/>
    </source>
</evidence>
<proteinExistence type="predicted"/>
<organism evidence="7 8">
    <name type="scientific">Coemansia biformis</name>
    <dbReference type="NCBI Taxonomy" id="1286918"/>
    <lineage>
        <taxon>Eukaryota</taxon>
        <taxon>Fungi</taxon>
        <taxon>Fungi incertae sedis</taxon>
        <taxon>Zoopagomycota</taxon>
        <taxon>Kickxellomycotina</taxon>
        <taxon>Kickxellomycetes</taxon>
        <taxon>Kickxellales</taxon>
        <taxon>Kickxellaceae</taxon>
        <taxon>Coemansia</taxon>
    </lineage>
</organism>
<dbReference type="Pfam" id="PF00476">
    <property type="entry name" value="DNA_pol_A"/>
    <property type="match status" value="1"/>
</dbReference>
<dbReference type="InterPro" id="IPR001098">
    <property type="entry name" value="DNA-dir_DNA_pol_A_palm_dom"/>
</dbReference>
<evidence type="ECO:0000259" key="6">
    <source>
        <dbReference type="SMART" id="SM00482"/>
    </source>
</evidence>
<dbReference type="GO" id="GO:0005760">
    <property type="term" value="C:gamma DNA polymerase complex"/>
    <property type="evidence" value="ECO:0007669"/>
    <property type="project" value="InterPro"/>
</dbReference>
<dbReference type="SUPFAM" id="SSF56672">
    <property type="entry name" value="DNA/RNA polymerases"/>
    <property type="match status" value="1"/>
</dbReference>
<keyword evidence="8" id="KW-1185">Reference proteome</keyword>
<dbReference type="Gene3D" id="3.30.420.390">
    <property type="match status" value="2"/>
</dbReference>
<dbReference type="Proteomes" id="UP001143981">
    <property type="component" value="Unassembled WGS sequence"/>
</dbReference>
<dbReference type="SUPFAM" id="SSF53098">
    <property type="entry name" value="Ribonuclease H-like"/>
    <property type="match status" value="1"/>
</dbReference>
<evidence type="ECO:0000256" key="4">
    <source>
        <dbReference type="ARBA" id="ARBA00022932"/>
    </source>
</evidence>
<dbReference type="EMBL" id="JANBOI010001573">
    <property type="protein sequence ID" value="KAJ1726422.1"/>
    <property type="molecule type" value="Genomic_DNA"/>
</dbReference>
<reference evidence="7" key="1">
    <citation type="submission" date="2022-07" db="EMBL/GenBank/DDBJ databases">
        <title>Phylogenomic reconstructions and comparative analyses of Kickxellomycotina fungi.</title>
        <authorList>
            <person name="Reynolds N.K."/>
            <person name="Stajich J.E."/>
            <person name="Barry K."/>
            <person name="Grigoriev I.V."/>
            <person name="Crous P."/>
            <person name="Smith M.E."/>
        </authorList>
    </citation>
    <scope>NUCLEOTIDE SEQUENCE</scope>
    <source>
        <strain evidence="7">BCRC 34381</strain>
    </source>
</reference>
<dbReference type="InterPro" id="IPR041336">
    <property type="entry name" value="DNApol_Exo"/>
</dbReference>
<sequence>MRRLTRACALNTMHRHSTSVLTATAAGAASPAPRHNELDIVMLAPRLRQSIFKERRFPQATAEQTKISISHLKARDIYGKEGEPVDMVDFDLPELLGANIEEHFYNMGHMTAQPYLQMAQDFARLKDTQFPPMPRPDAWQMLPGWTRYAADGSWTQVAAPDAQDGVLVFDVEVLVPDAPYPVMASAVSQHAWYMWVSPYLSGDSPHPRHLVPLVHPASSQQQQQQQPRLIIGHNIAYDRARVQEERLIKRPALAFLDTMSLHVSSGGLCGQQRPSWMRYSRAMKENDTEYLQLNADTGRFFDVSSLNSLKEVALHYCGINMSKARRDVFMEGTIDDVRAGFSQLADYCASDVDITRMVYSKVFPVFREKCPHPVSFAGMLMMLEGYLPVDRSWPEYIERSEKLTAELMETVGVHLRQLAEDARRVESPEADPWLRCLDWTAVPQKFTKARYKSDGSYAKNGEPRPHTKQLLPGYPKWYRDLWDAKLGRIHLTVRSRIAPYLLKLKWLGYPLYHSATHGWTFRVPLSDYQQSIAANIHSDAPTAGPTLPSFRNMHMLAFPMDPADPCYEPIPAANANEVYFKVPHPDGEEANCGNPLSKSYRMAIEDGTLSSAYPMAKEAMEMNIACSYWISARERIRSQFVVWGDDVQDAASRQPLELGLPDGSERGIILPLVVPMGTITRRAVESTWMTASNAKTNRVGSELKAMIRCPAGYRFVGADVDSEELWISALIGDSQFRMHGATAFGWMTLQGTKAAGTDLHSNTAGILGIGRGSAKVFNYGRIYGAGVRYATSLLLQFNPNMTAAEAQVKAERLYAATKGASMRSRQGFGRPFWHGGTESYMFNQLEAFATADDPRTPALGCGITEALRRSAAGDRFMTSRINWVVQSSGVDYLHMLLVAMRYLARRYQIDLRFVISVHDEIRYMVAERDVHRAALALQVANLWVRAMFSSRLGIEDLPQSVAFFSAVDIDHVLRKEVDMSC</sequence>
<dbReference type="AlphaFoldDB" id="A0A9W8CU00"/>
<feature type="non-terminal residue" evidence="7">
    <location>
        <position position="981"/>
    </location>
</feature>
<dbReference type="PROSITE" id="PS00447">
    <property type="entry name" value="DNA_POLYMERASE_A"/>
    <property type="match status" value="1"/>
</dbReference>
<dbReference type="Pfam" id="PF18136">
    <property type="entry name" value="DNApol_Exo"/>
    <property type="match status" value="1"/>
</dbReference>
<dbReference type="PANTHER" id="PTHR10267:SF0">
    <property type="entry name" value="DNA POLYMERASE SUBUNIT GAMMA-1"/>
    <property type="match status" value="1"/>
</dbReference>
<keyword evidence="4 7" id="KW-0239">DNA-directed DNA polymerase</keyword>
<name>A0A9W8CU00_9FUNG</name>
<dbReference type="InterPro" id="IPR019760">
    <property type="entry name" value="DNA-dir_DNA_pol_A_CS"/>
</dbReference>
<comment type="caution">
    <text evidence="7">The sequence shown here is derived from an EMBL/GenBank/DDBJ whole genome shotgun (WGS) entry which is preliminary data.</text>
</comment>
<dbReference type="GO" id="GO:0003887">
    <property type="term" value="F:DNA-directed DNA polymerase activity"/>
    <property type="evidence" value="ECO:0007669"/>
    <property type="project" value="UniProtKB-KW"/>
</dbReference>
<dbReference type="Gene3D" id="3.30.70.370">
    <property type="match status" value="1"/>
</dbReference>
<dbReference type="PRINTS" id="PR00867">
    <property type="entry name" value="DNAPOLG"/>
</dbReference>
<dbReference type="EC" id="2.7.7.7" evidence="1"/>
<evidence type="ECO:0000256" key="5">
    <source>
        <dbReference type="ARBA" id="ARBA00031966"/>
    </source>
</evidence>
<feature type="domain" description="DNA-directed DNA polymerase family A palm" evidence="6">
    <location>
        <begin position="700"/>
        <end position="929"/>
    </location>
</feature>
<evidence type="ECO:0000256" key="2">
    <source>
        <dbReference type="ARBA" id="ARBA00022679"/>
    </source>
</evidence>
<dbReference type="InterPro" id="IPR012337">
    <property type="entry name" value="RNaseH-like_sf"/>
</dbReference>
<dbReference type="OrthoDB" id="5588663at2759"/>
<protein>
    <recommendedName>
        <fullName evidence="1">DNA-directed DNA polymerase</fullName>
        <ecNumber evidence="1">2.7.7.7</ecNumber>
    </recommendedName>
    <alternativeName>
        <fullName evidence="5">Mitochondrial DNA polymerase catalytic subunit</fullName>
    </alternativeName>
</protein>
<evidence type="ECO:0000256" key="3">
    <source>
        <dbReference type="ARBA" id="ARBA00022695"/>
    </source>
</evidence>
<dbReference type="Gene3D" id="1.10.150.20">
    <property type="entry name" value="5' to 3' exonuclease, C-terminal subdomain"/>
    <property type="match status" value="1"/>
</dbReference>
<dbReference type="GO" id="GO:0006264">
    <property type="term" value="P:mitochondrial DNA replication"/>
    <property type="evidence" value="ECO:0007669"/>
    <property type="project" value="TreeGrafter"/>
</dbReference>
<evidence type="ECO:0000256" key="1">
    <source>
        <dbReference type="ARBA" id="ARBA00012417"/>
    </source>
</evidence>
<evidence type="ECO:0000313" key="7">
    <source>
        <dbReference type="EMBL" id="KAJ1726422.1"/>
    </source>
</evidence>
<dbReference type="GO" id="GO:0003677">
    <property type="term" value="F:DNA binding"/>
    <property type="evidence" value="ECO:0007669"/>
    <property type="project" value="InterPro"/>
</dbReference>
<keyword evidence="2 7" id="KW-0808">Transferase</keyword>
<keyword evidence="3 7" id="KW-0548">Nucleotidyltransferase</keyword>
<accession>A0A9W8CU00</accession>
<dbReference type="InterPro" id="IPR043502">
    <property type="entry name" value="DNA/RNA_pol_sf"/>
</dbReference>
<dbReference type="PANTHER" id="PTHR10267">
    <property type="entry name" value="DNA POLYMERASE SUBUNIT GAMMA-1"/>
    <property type="match status" value="1"/>
</dbReference>